<comment type="caution">
    <text evidence="4">The sequence shown here is derived from an EMBL/GenBank/DDBJ whole genome shotgun (WGS) entry which is preliminary data.</text>
</comment>
<dbReference type="PANTHER" id="PTHR47313">
    <property type="entry name" value="RIBOSOMAL RNA LARGE SUBUNIT METHYLTRANSFERASE K/L"/>
    <property type="match status" value="1"/>
</dbReference>
<protein>
    <submittedName>
        <fullName evidence="4">Ribosomal RNA large subunit methyltransferase L</fullName>
        <ecNumber evidence="4">2.1.1.173</ecNumber>
    </submittedName>
</protein>
<accession>A0A644WW09</accession>
<feature type="domain" description="THUMP" evidence="3">
    <location>
        <begin position="47"/>
        <end position="159"/>
    </location>
</feature>
<dbReference type="Gene3D" id="3.30.2130.30">
    <property type="match status" value="1"/>
</dbReference>
<dbReference type="InterPro" id="IPR029063">
    <property type="entry name" value="SAM-dependent_MTases_sf"/>
</dbReference>
<dbReference type="PROSITE" id="PS01261">
    <property type="entry name" value="UPF0020"/>
    <property type="match status" value="1"/>
</dbReference>
<organism evidence="4">
    <name type="scientific">bioreactor metagenome</name>
    <dbReference type="NCBI Taxonomy" id="1076179"/>
    <lineage>
        <taxon>unclassified sequences</taxon>
        <taxon>metagenomes</taxon>
        <taxon>ecological metagenomes</taxon>
    </lineage>
</organism>
<dbReference type="Gene3D" id="3.40.50.150">
    <property type="entry name" value="Vaccinia Virus protein VP39"/>
    <property type="match status" value="1"/>
</dbReference>
<keyword evidence="2 4" id="KW-0808">Transferase</keyword>
<dbReference type="PANTHER" id="PTHR47313:SF1">
    <property type="entry name" value="RIBOSOMAL RNA LARGE SUBUNIT METHYLTRANSFERASE K_L"/>
    <property type="match status" value="1"/>
</dbReference>
<dbReference type="InterPro" id="IPR000241">
    <property type="entry name" value="RlmKL-like_Mtase"/>
</dbReference>
<gene>
    <name evidence="4" type="primary">rlmL_12</name>
    <name evidence="4" type="ORF">SDC9_54392</name>
</gene>
<dbReference type="AlphaFoldDB" id="A0A644WW09"/>
<name>A0A644WW09_9ZZZZ</name>
<proteinExistence type="predicted"/>
<dbReference type="InterPro" id="IPR054170">
    <property type="entry name" value="RlmL_1st"/>
</dbReference>
<dbReference type="InterPro" id="IPR053943">
    <property type="entry name" value="RlmKL-like_Mtase_CS"/>
</dbReference>
<evidence type="ECO:0000256" key="2">
    <source>
        <dbReference type="ARBA" id="ARBA00022679"/>
    </source>
</evidence>
<dbReference type="EMBL" id="VSSQ01001409">
    <property type="protein sequence ID" value="MPM08080.1"/>
    <property type="molecule type" value="Genomic_DNA"/>
</dbReference>
<dbReference type="GO" id="GO:0003723">
    <property type="term" value="F:RNA binding"/>
    <property type="evidence" value="ECO:0007669"/>
    <property type="project" value="InterPro"/>
</dbReference>
<dbReference type="SUPFAM" id="SSF53335">
    <property type="entry name" value="S-adenosyl-L-methionine-dependent methyltransferases"/>
    <property type="match status" value="1"/>
</dbReference>
<evidence type="ECO:0000313" key="4">
    <source>
        <dbReference type="EMBL" id="MPM08080.1"/>
    </source>
</evidence>
<dbReference type="Pfam" id="PF02926">
    <property type="entry name" value="THUMP"/>
    <property type="match status" value="1"/>
</dbReference>
<dbReference type="InterPro" id="IPR002052">
    <property type="entry name" value="DNA_methylase_N6_adenine_CS"/>
</dbReference>
<dbReference type="InterPro" id="IPR004114">
    <property type="entry name" value="THUMP_dom"/>
</dbReference>
<dbReference type="PROSITE" id="PS51165">
    <property type="entry name" value="THUMP"/>
    <property type="match status" value="1"/>
</dbReference>
<evidence type="ECO:0000256" key="1">
    <source>
        <dbReference type="ARBA" id="ARBA00022603"/>
    </source>
</evidence>
<dbReference type="Pfam" id="PF22020">
    <property type="entry name" value="RlmL_1st"/>
    <property type="match status" value="1"/>
</dbReference>
<dbReference type="GO" id="GO:0070043">
    <property type="term" value="F:rRNA (guanine-N7-)-methyltransferase activity"/>
    <property type="evidence" value="ECO:0007669"/>
    <property type="project" value="TreeGrafter"/>
</dbReference>
<dbReference type="PROSITE" id="PS00092">
    <property type="entry name" value="N6_MTASE"/>
    <property type="match status" value="1"/>
</dbReference>
<evidence type="ECO:0000259" key="3">
    <source>
        <dbReference type="PROSITE" id="PS51165"/>
    </source>
</evidence>
<dbReference type="EC" id="2.1.1.173" evidence="4"/>
<dbReference type="GO" id="GO:0052915">
    <property type="term" value="F:23S rRNA (guanine(2445)-N(2))-methyltransferase activity"/>
    <property type="evidence" value="ECO:0007669"/>
    <property type="project" value="UniProtKB-EC"/>
</dbReference>
<dbReference type="CDD" id="cd11715">
    <property type="entry name" value="THUMP_AdoMetMT"/>
    <property type="match status" value="1"/>
</dbReference>
<keyword evidence="1 4" id="KW-0489">Methyltransferase</keyword>
<dbReference type="SMART" id="SM00981">
    <property type="entry name" value="THUMP"/>
    <property type="match status" value="1"/>
</dbReference>
<reference evidence="4" key="1">
    <citation type="submission" date="2019-08" db="EMBL/GenBank/DDBJ databases">
        <authorList>
            <person name="Kucharzyk K."/>
            <person name="Murdoch R.W."/>
            <person name="Higgins S."/>
            <person name="Loffler F."/>
        </authorList>
    </citation>
    <scope>NUCLEOTIDE SEQUENCE</scope>
</reference>
<sequence length="396" mass="44891">MPTELFNYTFKTLAGLEPLLEKELLDAGCSDLVAVKRGFTFQADESMMYKLNYTSRFGIRLLVEVLRFSFETREDFITNIRSFEWDTYVGADKTIAVDAIVTASPIFNNSHFVELLTKDGVADFFRNRCGLRPSVDKENPDLLINIYVNNDECIVSVDSSGKSLHKRGYRVASHVAPLNEVLAAGIIGLSGWKMDCDFIDPMCGSGTILIEAAMMASNVPAGYYRSDFGFMHWQTYKPAMFERIRKEANAETSEFDFRIIGADRSEESLNAAWSNIRKARFDKDIELFKHNFFEISPDRPAHIVFNPPYDARLPIENSKEYYKKIGDTIKNQLQGSKVWMIVGNEELWKSIGLKATIKIPLLNGMIDSRLLCFEAYSGSKRTEPSKNSANPDGEEE</sequence>
<dbReference type="Pfam" id="PF01170">
    <property type="entry name" value="UPF0020"/>
    <property type="match status" value="1"/>
</dbReference>